<dbReference type="RefSeq" id="WP_378973836.1">
    <property type="nucleotide sequence ID" value="NZ_JBHTBJ010000026.1"/>
</dbReference>
<proteinExistence type="predicted"/>
<feature type="region of interest" description="Disordered" evidence="1">
    <location>
        <begin position="333"/>
        <end position="379"/>
    </location>
</feature>
<dbReference type="Gene3D" id="3.90.350.10">
    <property type="entry name" value="Transposase Inhibitor Protein From Tn5, Chain A, domain 1"/>
    <property type="match status" value="1"/>
</dbReference>
<comment type="caution">
    <text evidence="3">The sequence shown here is derived from an EMBL/GenBank/DDBJ whole genome shotgun (WGS) entry which is preliminary data.</text>
</comment>
<dbReference type="PANTHER" id="PTHR37529">
    <property type="entry name" value="TRANSPOSASE INSG FOR INSERTION SEQUENCE ELEMENT IS4-RELATED"/>
    <property type="match status" value="1"/>
</dbReference>
<evidence type="ECO:0000313" key="3">
    <source>
        <dbReference type="EMBL" id="MFC7277787.1"/>
    </source>
</evidence>
<dbReference type="Proteomes" id="UP001596548">
    <property type="component" value="Unassembled WGS sequence"/>
</dbReference>
<sequence>PKATCSNSSVSVMIVILSAPSGHIWRKTDNPLIRYTDLPTRPFDLADTTPMRAVFTTPSKGRFPQARMVALVTCGNRWILAARIGSSGTSEQVLADSLIGELQAGTINLADRGFFSMDRWIRAAATGAHLVWRVKNGARSLPARLDRTLPDASAWVVLHESGQMLARRRKTCDDKTLPRLAPTLARLVEFTVTSRDRSGRPVKTSRYRVLTTLLDHTRHPADQIAALYAERWQIELTYARLKTTLREPGTRLRGQTPDLAYQELWALLTVYNALVRLAVTTAADLNVDPDAISFTAVLALTRDRFTADSGPCVNCGHHDSDPATALIAAIAGQPLTRHDRQRNGPRTPTQRETERTRDVTYETAITSPDLSKTTKPTKV</sequence>
<evidence type="ECO:0000256" key="1">
    <source>
        <dbReference type="SAM" id="MobiDB-lite"/>
    </source>
</evidence>
<dbReference type="InterPro" id="IPR047952">
    <property type="entry name" value="Transpos_IS4"/>
</dbReference>
<reference evidence="4" key="1">
    <citation type="journal article" date="2019" name="Int. J. Syst. Evol. Microbiol.">
        <title>The Global Catalogue of Microorganisms (GCM) 10K type strain sequencing project: providing services to taxonomists for standard genome sequencing and annotation.</title>
        <authorList>
            <consortium name="The Broad Institute Genomics Platform"/>
            <consortium name="The Broad Institute Genome Sequencing Center for Infectious Disease"/>
            <person name="Wu L."/>
            <person name="Ma J."/>
        </authorList>
    </citation>
    <scope>NUCLEOTIDE SEQUENCE [LARGE SCALE GENOMIC DNA]</scope>
    <source>
        <strain evidence="4">XZYJT-10</strain>
    </source>
</reference>
<dbReference type="InterPro" id="IPR002559">
    <property type="entry name" value="Transposase_11"/>
</dbReference>
<accession>A0ABW2I021</accession>
<dbReference type="SUPFAM" id="SSF53098">
    <property type="entry name" value="Ribonuclease H-like"/>
    <property type="match status" value="1"/>
</dbReference>
<dbReference type="EMBL" id="JBHTBJ010000026">
    <property type="protein sequence ID" value="MFC7277787.1"/>
    <property type="molecule type" value="Genomic_DNA"/>
</dbReference>
<name>A0ABW2I021_9ACTN</name>
<keyword evidence="4" id="KW-1185">Reference proteome</keyword>
<feature type="compositionally biased region" description="Polar residues" evidence="1">
    <location>
        <begin position="363"/>
        <end position="379"/>
    </location>
</feature>
<feature type="compositionally biased region" description="Basic and acidic residues" evidence="1">
    <location>
        <begin position="349"/>
        <end position="360"/>
    </location>
</feature>
<gene>
    <name evidence="3" type="ORF">ACFQS1_27685</name>
</gene>
<dbReference type="NCBIfam" id="NF033592">
    <property type="entry name" value="transpos_IS4_1"/>
    <property type="match status" value="1"/>
</dbReference>
<evidence type="ECO:0000259" key="2">
    <source>
        <dbReference type="Pfam" id="PF01609"/>
    </source>
</evidence>
<protein>
    <submittedName>
        <fullName evidence="3">IS4 family transposase</fullName>
    </submittedName>
</protein>
<organism evidence="3 4">
    <name type="scientific">Paractinoplanes rhizophilus</name>
    <dbReference type="NCBI Taxonomy" id="1416877"/>
    <lineage>
        <taxon>Bacteria</taxon>
        <taxon>Bacillati</taxon>
        <taxon>Actinomycetota</taxon>
        <taxon>Actinomycetes</taxon>
        <taxon>Micromonosporales</taxon>
        <taxon>Micromonosporaceae</taxon>
        <taxon>Paractinoplanes</taxon>
    </lineage>
</organism>
<dbReference type="InterPro" id="IPR012337">
    <property type="entry name" value="RNaseH-like_sf"/>
</dbReference>
<dbReference type="Pfam" id="PF01609">
    <property type="entry name" value="DDE_Tnp_1"/>
    <property type="match status" value="1"/>
</dbReference>
<feature type="non-terminal residue" evidence="3">
    <location>
        <position position="1"/>
    </location>
</feature>
<feature type="domain" description="Transposase IS4-like" evidence="2">
    <location>
        <begin position="47"/>
        <end position="272"/>
    </location>
</feature>
<evidence type="ECO:0000313" key="4">
    <source>
        <dbReference type="Proteomes" id="UP001596548"/>
    </source>
</evidence>
<dbReference type="PANTHER" id="PTHR37529:SF1">
    <property type="entry name" value="TRANSPOSASE INSG FOR INSERTION SEQUENCE ELEMENT IS4-RELATED"/>
    <property type="match status" value="1"/>
</dbReference>